<comment type="subcellular location">
    <subcellularLocation>
        <location evidence="1">Membrane</location>
        <topology evidence="1">Single-pass type II membrane protein</topology>
    </subcellularLocation>
</comment>
<dbReference type="WBParaSite" id="ACRNAN_scaffold1630.g17484.t1">
    <property type="protein sequence ID" value="ACRNAN_scaffold1630.g17484.t1"/>
    <property type="gene ID" value="ACRNAN_scaffold1630.g17484"/>
</dbReference>
<evidence type="ECO:0000256" key="1">
    <source>
        <dbReference type="ARBA" id="ARBA00004606"/>
    </source>
</evidence>
<dbReference type="Pfam" id="PF02434">
    <property type="entry name" value="Fringe"/>
    <property type="match status" value="1"/>
</dbReference>
<keyword evidence="13" id="KW-1185">Reference proteome</keyword>
<protein>
    <recommendedName>
        <fullName evidence="4">N-acetylgalactosaminide beta-1,3-galactosyltransferase</fullName>
        <ecNumber evidence="4">2.4.1.122</ecNumber>
    </recommendedName>
</protein>
<dbReference type="Gene3D" id="3.90.550.50">
    <property type="match status" value="1"/>
</dbReference>
<keyword evidence="6" id="KW-0808">Transferase</keyword>
<accession>A0A914CYE9</accession>
<organism evidence="13 14">
    <name type="scientific">Acrobeloides nanus</name>
    <dbReference type="NCBI Taxonomy" id="290746"/>
    <lineage>
        <taxon>Eukaryota</taxon>
        <taxon>Metazoa</taxon>
        <taxon>Ecdysozoa</taxon>
        <taxon>Nematoda</taxon>
        <taxon>Chromadorea</taxon>
        <taxon>Rhabditida</taxon>
        <taxon>Tylenchina</taxon>
        <taxon>Cephalobomorpha</taxon>
        <taxon>Cephaloboidea</taxon>
        <taxon>Cephalobidae</taxon>
        <taxon>Acrobeloides</taxon>
    </lineage>
</organism>
<dbReference type="InterPro" id="IPR026050">
    <property type="entry name" value="C1GALT1/C1GALT1_chp1"/>
</dbReference>
<evidence type="ECO:0000259" key="12">
    <source>
        <dbReference type="Pfam" id="PF02434"/>
    </source>
</evidence>
<reference evidence="14" key="1">
    <citation type="submission" date="2022-11" db="UniProtKB">
        <authorList>
            <consortium name="WormBaseParasite"/>
        </authorList>
    </citation>
    <scope>IDENTIFICATION</scope>
</reference>
<dbReference type="Proteomes" id="UP000887540">
    <property type="component" value="Unplaced"/>
</dbReference>
<dbReference type="InterPro" id="IPR003378">
    <property type="entry name" value="Fringe-like_glycosylTrfase"/>
</dbReference>
<sequence>MCSPILNVTKEEADLVNSKSFVYQNNSLKTAEFHKKLLCWVHTMSDRQNTRALAVNETWLKRCDYGIFFTNKKMKKSLINHYSLWDDCENNIDALNKTIRAWRFVFSKLLTKFDWYYKADDDTFMLTENLKKFLQNFDPMQPHYFGVHYKQTEENGNPYGSASGFNSGSGYILSYEAVRLLNKALDKNPYFCGDFLYEDVGLGNCLAKLNIFPAQTTYENGNHS</sequence>
<dbReference type="GO" id="GO:0000166">
    <property type="term" value="F:nucleotide binding"/>
    <property type="evidence" value="ECO:0007669"/>
    <property type="project" value="UniProtKB-KW"/>
</dbReference>
<dbReference type="PANTHER" id="PTHR23033">
    <property type="entry name" value="BETA1,3-GALACTOSYLTRANSFERASE"/>
    <property type="match status" value="1"/>
</dbReference>
<evidence type="ECO:0000256" key="6">
    <source>
        <dbReference type="ARBA" id="ARBA00022679"/>
    </source>
</evidence>
<evidence type="ECO:0000256" key="2">
    <source>
        <dbReference type="ARBA" id="ARBA00004922"/>
    </source>
</evidence>
<dbReference type="GO" id="GO:0016263">
    <property type="term" value="F:glycoprotein-N-acetylgalactosamine 3-beta-galactosyltransferase activity"/>
    <property type="evidence" value="ECO:0007669"/>
    <property type="project" value="UniProtKB-EC"/>
</dbReference>
<dbReference type="PANTHER" id="PTHR23033:SF12">
    <property type="entry name" value="GLYCOPROTEIN-N-ACETYLGALACTOSAMINE 3-BETA-GALACTOSYLTRANSFERASE 1-RELATED"/>
    <property type="match status" value="1"/>
</dbReference>
<evidence type="ECO:0000256" key="8">
    <source>
        <dbReference type="ARBA" id="ARBA00022741"/>
    </source>
</evidence>
<proteinExistence type="inferred from homology"/>
<feature type="domain" description="Fringe-like glycosyltransferase" evidence="12">
    <location>
        <begin position="37"/>
        <end position="211"/>
    </location>
</feature>
<evidence type="ECO:0000256" key="9">
    <source>
        <dbReference type="ARBA" id="ARBA00022968"/>
    </source>
</evidence>
<dbReference type="EC" id="2.4.1.122" evidence="4"/>
<keyword evidence="9" id="KW-0735">Signal-anchor</keyword>
<dbReference type="GO" id="GO:0016020">
    <property type="term" value="C:membrane"/>
    <property type="evidence" value="ECO:0007669"/>
    <property type="project" value="UniProtKB-SubCell"/>
</dbReference>
<evidence type="ECO:0000313" key="14">
    <source>
        <dbReference type="WBParaSite" id="ACRNAN_scaffold1630.g17484.t1"/>
    </source>
</evidence>
<keyword evidence="5" id="KW-0328">Glycosyltransferase</keyword>
<name>A0A914CYE9_9BILA</name>
<evidence type="ECO:0000313" key="13">
    <source>
        <dbReference type="Proteomes" id="UP000887540"/>
    </source>
</evidence>
<evidence type="ECO:0000256" key="11">
    <source>
        <dbReference type="ARBA" id="ARBA00023136"/>
    </source>
</evidence>
<evidence type="ECO:0000256" key="7">
    <source>
        <dbReference type="ARBA" id="ARBA00022692"/>
    </source>
</evidence>
<keyword evidence="10" id="KW-1133">Transmembrane helix</keyword>
<evidence type="ECO:0000256" key="3">
    <source>
        <dbReference type="ARBA" id="ARBA00006462"/>
    </source>
</evidence>
<evidence type="ECO:0000256" key="4">
    <source>
        <dbReference type="ARBA" id="ARBA00012557"/>
    </source>
</evidence>
<evidence type="ECO:0000256" key="10">
    <source>
        <dbReference type="ARBA" id="ARBA00022989"/>
    </source>
</evidence>
<dbReference type="AlphaFoldDB" id="A0A914CYE9"/>
<keyword evidence="7" id="KW-0812">Transmembrane</keyword>
<comment type="similarity">
    <text evidence="3">Belongs to the glycosyltransferase 31 family. Beta3-Gal-T subfamily.</text>
</comment>
<keyword evidence="11" id="KW-0472">Membrane</keyword>
<evidence type="ECO:0000256" key="5">
    <source>
        <dbReference type="ARBA" id="ARBA00022676"/>
    </source>
</evidence>
<comment type="pathway">
    <text evidence="2">Protein modification; protein glycosylation.</text>
</comment>
<keyword evidence="8" id="KW-0547">Nucleotide-binding</keyword>